<comment type="caution">
    <text evidence="1">The sequence shown here is derived from an EMBL/GenBank/DDBJ whole genome shotgun (WGS) entry which is preliminary data.</text>
</comment>
<accession>A0ABQ5FLH2</accession>
<evidence type="ECO:0000313" key="2">
    <source>
        <dbReference type="Proteomes" id="UP001151760"/>
    </source>
</evidence>
<dbReference type="Proteomes" id="UP001151760">
    <property type="component" value="Unassembled WGS sequence"/>
</dbReference>
<organism evidence="1 2">
    <name type="scientific">Tanacetum coccineum</name>
    <dbReference type="NCBI Taxonomy" id="301880"/>
    <lineage>
        <taxon>Eukaryota</taxon>
        <taxon>Viridiplantae</taxon>
        <taxon>Streptophyta</taxon>
        <taxon>Embryophyta</taxon>
        <taxon>Tracheophyta</taxon>
        <taxon>Spermatophyta</taxon>
        <taxon>Magnoliopsida</taxon>
        <taxon>eudicotyledons</taxon>
        <taxon>Gunneridae</taxon>
        <taxon>Pentapetalae</taxon>
        <taxon>asterids</taxon>
        <taxon>campanulids</taxon>
        <taxon>Asterales</taxon>
        <taxon>Asteraceae</taxon>
        <taxon>Asteroideae</taxon>
        <taxon>Anthemideae</taxon>
        <taxon>Anthemidinae</taxon>
        <taxon>Tanacetum</taxon>
    </lineage>
</organism>
<keyword evidence="2" id="KW-1185">Reference proteome</keyword>
<protein>
    <submittedName>
        <fullName evidence="1">Uncharacterized protein</fullName>
    </submittedName>
</protein>
<reference evidence="1" key="1">
    <citation type="journal article" date="2022" name="Int. J. Mol. Sci.">
        <title>Draft Genome of Tanacetum Coccineum: Genomic Comparison of Closely Related Tanacetum-Family Plants.</title>
        <authorList>
            <person name="Yamashiro T."/>
            <person name="Shiraishi A."/>
            <person name="Nakayama K."/>
            <person name="Satake H."/>
        </authorList>
    </citation>
    <scope>NUCLEOTIDE SEQUENCE</scope>
</reference>
<reference evidence="1" key="2">
    <citation type="submission" date="2022-01" db="EMBL/GenBank/DDBJ databases">
        <authorList>
            <person name="Yamashiro T."/>
            <person name="Shiraishi A."/>
            <person name="Satake H."/>
            <person name="Nakayama K."/>
        </authorList>
    </citation>
    <scope>NUCLEOTIDE SEQUENCE</scope>
</reference>
<dbReference type="EMBL" id="BQNB010017521">
    <property type="protein sequence ID" value="GJT64172.1"/>
    <property type="molecule type" value="Genomic_DNA"/>
</dbReference>
<gene>
    <name evidence="1" type="ORF">Tco_1015652</name>
</gene>
<sequence>MSFDDLYNNFKIVEQEVKGTTSSNSSSSSQNMAFVSSPSSTNEVNIAYGVSTANTQVSPIALKLALLVLNSIAEHEAQKVFYKTGRKDQFQLEVATGLVMTKPRWSVSMPQRWHFTGNAEGLGNNDSL</sequence>
<name>A0ABQ5FLH2_9ASTR</name>
<proteinExistence type="predicted"/>
<evidence type="ECO:0000313" key="1">
    <source>
        <dbReference type="EMBL" id="GJT64172.1"/>
    </source>
</evidence>